<keyword evidence="9" id="KW-1185">Reference proteome</keyword>
<dbReference type="PANTHER" id="PTHR43668:SF2">
    <property type="entry name" value="ALLANTOINASE"/>
    <property type="match status" value="1"/>
</dbReference>
<dbReference type="PROSITE" id="PS00482">
    <property type="entry name" value="DIHYDROOROTASE_1"/>
    <property type="match status" value="1"/>
</dbReference>
<dbReference type="InterPro" id="IPR024403">
    <property type="entry name" value="DHOase_cat"/>
</dbReference>
<dbReference type="InterPro" id="IPR050138">
    <property type="entry name" value="DHOase/Allantoinase_Hydrolase"/>
</dbReference>
<comment type="similarity">
    <text evidence="3">Belongs to the metallo-dependent hydrolases superfamily. DHOase family. Class I DHOase subfamily.</text>
</comment>
<dbReference type="Gene3D" id="2.30.40.10">
    <property type="entry name" value="Urease, subunit C, domain 1"/>
    <property type="match status" value="2"/>
</dbReference>
<dbReference type="InterPro" id="IPR002195">
    <property type="entry name" value="Dihydroorotase_CS"/>
</dbReference>
<proteinExistence type="inferred from homology"/>
<dbReference type="RefSeq" id="WP_009535548.1">
    <property type="nucleotide sequence ID" value="NZ_KE148312.1"/>
</dbReference>
<gene>
    <name evidence="8" type="ORF">HMPREF9625_01709</name>
</gene>
<dbReference type="Proteomes" id="UP000018461">
    <property type="component" value="Unassembled WGS sequence"/>
</dbReference>
<dbReference type="GO" id="GO:0006145">
    <property type="term" value="P:purine nucleobase catabolic process"/>
    <property type="evidence" value="ECO:0007669"/>
    <property type="project" value="TreeGrafter"/>
</dbReference>
<evidence type="ECO:0000256" key="2">
    <source>
        <dbReference type="ARBA" id="ARBA00002368"/>
    </source>
</evidence>
<name>G9WQS6_9FIRM</name>
<evidence type="ECO:0000256" key="4">
    <source>
        <dbReference type="ARBA" id="ARBA00022723"/>
    </source>
</evidence>
<keyword evidence="4" id="KW-0479">Metal-binding</keyword>
<dbReference type="NCBIfam" id="TIGR00857">
    <property type="entry name" value="pyrC_multi"/>
    <property type="match status" value="1"/>
</dbReference>
<reference evidence="8" key="1">
    <citation type="submission" date="2011-08" db="EMBL/GenBank/DDBJ databases">
        <authorList>
            <consortium name="The Broad Institute Genome Sequencing Platform"/>
            <person name="Earl A."/>
            <person name="Ward D."/>
            <person name="Feldgarden M."/>
            <person name="Gevers D."/>
            <person name="Sizova M."/>
            <person name="Hazen A."/>
            <person name="Epstein S."/>
            <person name="Young S.K."/>
            <person name="Zeng Q."/>
            <person name="Gargeya S."/>
            <person name="Fitzgerald M."/>
            <person name="Haas B."/>
            <person name="Abouelleil A."/>
            <person name="Alvarado L."/>
            <person name="Arachchi H.M."/>
            <person name="Berlin A."/>
            <person name="Brown A."/>
            <person name="Chapman S.B."/>
            <person name="Chen Z."/>
            <person name="Dunbar C."/>
            <person name="Freedman E."/>
            <person name="Gearin G."/>
            <person name="Gellesch M."/>
            <person name="Goldberg J."/>
            <person name="Griggs A."/>
            <person name="Gujja S."/>
            <person name="Heiman D."/>
            <person name="Howarth C."/>
            <person name="Larson L."/>
            <person name="Lui A."/>
            <person name="MacDonald P.J.P."/>
            <person name="Montmayeur A."/>
            <person name="Murphy C."/>
            <person name="Neiman D."/>
            <person name="Pearson M."/>
            <person name="Priest M."/>
            <person name="Roberts A."/>
            <person name="Saif S."/>
            <person name="Shea T."/>
            <person name="Shenoy N."/>
            <person name="Sisk P."/>
            <person name="Stolte C."/>
            <person name="Sykes S."/>
            <person name="Wortman J."/>
            <person name="Nusbaum C."/>
            <person name="Birren B."/>
        </authorList>
    </citation>
    <scope>NUCLEOTIDE SEQUENCE [LARGE SCALE GENOMIC DNA]</scope>
    <source>
        <strain evidence="8">ACB1</strain>
    </source>
</reference>
<evidence type="ECO:0000313" key="9">
    <source>
        <dbReference type="Proteomes" id="UP000018461"/>
    </source>
</evidence>
<dbReference type="InterPro" id="IPR032466">
    <property type="entry name" value="Metal_Hydrolase"/>
</dbReference>
<accession>G9WQS6</accession>
<reference evidence="8" key="2">
    <citation type="submission" date="2013-03" db="EMBL/GenBank/DDBJ databases">
        <title>The Genome Sequence of Oribacterium sp. ACB1.</title>
        <authorList>
            <consortium name="The Broad Institute Genomics Platform"/>
            <consortium name="The Broad Institute Genome Sequencing Center for Infectious Disease"/>
            <person name="Earl A."/>
            <person name="Ward D."/>
            <person name="Feldgarden M."/>
            <person name="Gevers D."/>
            <person name="Sizova M."/>
            <person name="Hazen A."/>
            <person name="Epstein S."/>
            <person name="Walker B."/>
            <person name="Young S."/>
            <person name="Zeng Q."/>
            <person name="Gargeya S."/>
            <person name="Fitzgerald M."/>
            <person name="Haas B."/>
            <person name="Abouelleil A."/>
            <person name="Allen A.W."/>
            <person name="Alvarado L."/>
            <person name="Arachchi H.M."/>
            <person name="Berlin A.M."/>
            <person name="Chapman S.B."/>
            <person name="Gainer-Dewar J."/>
            <person name="Goldberg J."/>
            <person name="Griggs A."/>
            <person name="Gujja S."/>
            <person name="Hansen M."/>
            <person name="Howarth C."/>
            <person name="Imamovic A."/>
            <person name="Ireland A."/>
            <person name="Larimer J."/>
            <person name="McCowan C."/>
            <person name="Murphy C."/>
            <person name="Pearson M."/>
            <person name="Poon T.W."/>
            <person name="Priest M."/>
            <person name="Roberts A."/>
            <person name="Saif S."/>
            <person name="Shea T."/>
            <person name="Sisk P."/>
            <person name="Sykes S."/>
            <person name="Wortman J."/>
            <person name="Nusbaum C."/>
            <person name="Birren B."/>
        </authorList>
    </citation>
    <scope>NUCLEOTIDE SEQUENCE [LARGE SCALE GENOMIC DNA]</scope>
    <source>
        <strain evidence="8">ACB1</strain>
    </source>
</reference>
<dbReference type="PANTHER" id="PTHR43668">
    <property type="entry name" value="ALLANTOINASE"/>
    <property type="match status" value="1"/>
</dbReference>
<evidence type="ECO:0000313" key="8">
    <source>
        <dbReference type="EMBL" id="EHL09736.1"/>
    </source>
</evidence>
<evidence type="ECO:0000256" key="3">
    <source>
        <dbReference type="ARBA" id="ARBA00010286"/>
    </source>
</evidence>
<dbReference type="GO" id="GO:0004151">
    <property type="term" value="F:dihydroorotase activity"/>
    <property type="evidence" value="ECO:0007669"/>
    <property type="project" value="InterPro"/>
</dbReference>
<dbReference type="GO" id="GO:0004038">
    <property type="term" value="F:allantoinase activity"/>
    <property type="evidence" value="ECO:0007669"/>
    <property type="project" value="TreeGrafter"/>
</dbReference>
<evidence type="ECO:0000259" key="7">
    <source>
        <dbReference type="Pfam" id="PF12890"/>
    </source>
</evidence>
<dbReference type="GO" id="GO:0005737">
    <property type="term" value="C:cytoplasm"/>
    <property type="evidence" value="ECO:0007669"/>
    <property type="project" value="TreeGrafter"/>
</dbReference>
<dbReference type="STRING" id="796943.HMPREF9625_01709"/>
<dbReference type="HOGENOM" id="CLU_015572_1_0_9"/>
<dbReference type="GO" id="GO:0046872">
    <property type="term" value="F:metal ion binding"/>
    <property type="evidence" value="ECO:0007669"/>
    <property type="project" value="UniProtKB-KW"/>
</dbReference>
<sequence>MSKVLLKNGYVYTNEGIGKADVLLSADRLFLDFSENDLENTTVYNIEGKLIVPGFVDVHVHLREPGFLYKETVESGTRAAAHGGYTAICAMPNLNPPPSTRENLSLELQAIEKDALIKVYPYGTITREQKGRGVLSDMEEIATDVIAFSDDGKGMQEEALMREAMQKAHALGKAIVAHCEDESELKPGGCIHDGDFAKAHGYIGINSASEWKQVERDLRLSEETGAQYHICHISTKESVELLRKAKKRGVKATGETGPHYLMFTDRDLEEDGSWKMNPPIRSAADREALIRGIQDGTIDCLITDHAPHSAEEKSKGLSQSFFGIVGLETAFPSMLHNMVLRNPLDREEERVDRREAKANASEILAEGGKTVYGAISLYRLLELMCTKPREIFPIRGPKYIENGVEADIAVLDLDEVYKVNPESFYTKGRSTLFAAQEVQGRVLKTFYQGREVYDSEKGILQV</sequence>
<dbReference type="PATRIC" id="fig|796943.3.peg.2181"/>
<dbReference type="SUPFAM" id="SSF51556">
    <property type="entry name" value="Metallo-dependent hydrolases"/>
    <property type="match status" value="1"/>
</dbReference>
<comment type="cofactor">
    <cofactor evidence="1">
        <name>Zn(2+)</name>
        <dbReference type="ChEBI" id="CHEBI:29105"/>
    </cofactor>
</comment>
<evidence type="ECO:0000256" key="6">
    <source>
        <dbReference type="ARBA" id="ARBA00022975"/>
    </source>
</evidence>
<dbReference type="AlphaFoldDB" id="G9WQS6"/>
<dbReference type="Pfam" id="PF12890">
    <property type="entry name" value="DHOase"/>
    <property type="match status" value="1"/>
</dbReference>
<organism evidence="8 9">
    <name type="scientific">Oribacterium parvum ACB1</name>
    <dbReference type="NCBI Taxonomy" id="796943"/>
    <lineage>
        <taxon>Bacteria</taxon>
        <taxon>Bacillati</taxon>
        <taxon>Bacillota</taxon>
        <taxon>Clostridia</taxon>
        <taxon>Lachnospirales</taxon>
        <taxon>Lachnospiraceae</taxon>
        <taxon>Oribacterium</taxon>
    </lineage>
</organism>
<keyword evidence="6" id="KW-0665">Pyrimidine biosynthesis</keyword>
<feature type="domain" description="Dihydroorotase catalytic" evidence="7">
    <location>
        <begin position="48"/>
        <end position="238"/>
    </location>
</feature>
<dbReference type="InterPro" id="IPR004722">
    <property type="entry name" value="DHOase"/>
</dbReference>
<protein>
    <submittedName>
        <fullName evidence="8">Dihydroorotase, multifunctional complex type</fullName>
    </submittedName>
</protein>
<evidence type="ECO:0000256" key="5">
    <source>
        <dbReference type="ARBA" id="ARBA00022801"/>
    </source>
</evidence>
<comment type="function">
    <text evidence="2">Catalyzes the reversible cyclization of carbamoyl aspartate to dihydroorotate.</text>
</comment>
<dbReference type="CDD" id="cd01317">
    <property type="entry name" value="DHOase_IIa"/>
    <property type="match status" value="1"/>
</dbReference>
<evidence type="ECO:0000256" key="1">
    <source>
        <dbReference type="ARBA" id="ARBA00001947"/>
    </source>
</evidence>
<dbReference type="GO" id="GO:0006221">
    <property type="term" value="P:pyrimidine nucleotide biosynthetic process"/>
    <property type="evidence" value="ECO:0007669"/>
    <property type="project" value="UniProtKB-KW"/>
</dbReference>
<dbReference type="Gene3D" id="3.20.20.140">
    <property type="entry name" value="Metal-dependent hydrolases"/>
    <property type="match status" value="2"/>
</dbReference>
<dbReference type="EMBL" id="AFZC02000002">
    <property type="protein sequence ID" value="EHL09736.1"/>
    <property type="molecule type" value="Genomic_DNA"/>
</dbReference>
<dbReference type="SUPFAM" id="SSF51338">
    <property type="entry name" value="Composite domain of metallo-dependent hydrolases"/>
    <property type="match status" value="1"/>
</dbReference>
<dbReference type="InterPro" id="IPR011059">
    <property type="entry name" value="Metal-dep_hydrolase_composite"/>
</dbReference>
<keyword evidence="5" id="KW-0378">Hydrolase</keyword>
<comment type="caution">
    <text evidence="8">The sequence shown here is derived from an EMBL/GenBank/DDBJ whole genome shotgun (WGS) entry which is preliminary data.</text>
</comment>